<feature type="domain" description="Peptidase M50" evidence="13">
    <location>
        <begin position="66"/>
        <end position="213"/>
    </location>
</feature>
<comment type="similarity">
    <text evidence="3">Belongs to the peptidase M50B family.</text>
</comment>
<evidence type="ECO:0000256" key="12">
    <source>
        <dbReference type="SAM" id="Phobius"/>
    </source>
</evidence>
<sequence>MSSPSPASELEVPPHLQRATKVFSIFDIDVYMSHFMVILLVFATVSSSDWSASGIIFRIIVYGPLLFGTVLVHELGHALACRRQGGVCHHILLWPLGGLAYISHDAGPKADLWVAFAGPLTHVPMCLLWFFMLLISTGGNASLFPVTNSYLVIFFATATSINLALMIFNLLVPAHPLDGGRILVDILLWAKLPLRQTAIITVCVSVPLALVMCLHWTFMPFNVITIFVGLWIIFNDVTVITALRDGVIDCHPMFAHLSPSDRATMQNNPVGGV</sequence>
<dbReference type="GO" id="GO:0006508">
    <property type="term" value="P:proteolysis"/>
    <property type="evidence" value="ECO:0007669"/>
    <property type="project" value="UniProtKB-KW"/>
</dbReference>
<comment type="subcellular location">
    <subcellularLocation>
        <location evidence="2">Membrane</location>
        <topology evidence="2">Multi-pass membrane protein</topology>
    </subcellularLocation>
</comment>
<evidence type="ECO:0000256" key="7">
    <source>
        <dbReference type="ARBA" id="ARBA00022801"/>
    </source>
</evidence>
<dbReference type="EMBL" id="BNJQ01000036">
    <property type="protein sequence ID" value="GHP11832.1"/>
    <property type="molecule type" value="Genomic_DNA"/>
</dbReference>
<proteinExistence type="inferred from homology"/>
<feature type="transmembrane region" description="Helical" evidence="12">
    <location>
        <begin position="112"/>
        <end position="135"/>
    </location>
</feature>
<reference evidence="14" key="1">
    <citation type="submission" date="2020-10" db="EMBL/GenBank/DDBJ databases">
        <title>Unveiling of a novel bifunctional photoreceptor, Dualchrome1, isolated from a cosmopolitan green alga.</title>
        <authorList>
            <person name="Suzuki S."/>
            <person name="Kawachi M."/>
        </authorList>
    </citation>
    <scope>NUCLEOTIDE SEQUENCE</scope>
    <source>
        <strain evidence="14">NIES 2893</strain>
    </source>
</reference>
<evidence type="ECO:0000256" key="11">
    <source>
        <dbReference type="ARBA" id="ARBA00023136"/>
    </source>
</evidence>
<dbReference type="AlphaFoldDB" id="A0A830HX93"/>
<dbReference type="GO" id="GO:0016020">
    <property type="term" value="C:membrane"/>
    <property type="evidence" value="ECO:0007669"/>
    <property type="project" value="UniProtKB-SubCell"/>
</dbReference>
<gene>
    <name evidence="14" type="ORF">PPROV_001055900</name>
</gene>
<feature type="transmembrane region" description="Helical" evidence="12">
    <location>
        <begin position="198"/>
        <end position="218"/>
    </location>
</feature>
<comment type="caution">
    <text evidence="14">The sequence shown here is derived from an EMBL/GenBank/DDBJ whole genome shotgun (WGS) entry which is preliminary data.</text>
</comment>
<protein>
    <recommendedName>
        <fullName evidence="13">Peptidase M50 domain-containing protein</fullName>
    </recommendedName>
</protein>
<feature type="transmembrane region" description="Helical" evidence="12">
    <location>
        <begin position="22"/>
        <end position="43"/>
    </location>
</feature>
<keyword evidence="4" id="KW-0645">Protease</keyword>
<keyword evidence="9 12" id="KW-1133">Transmembrane helix</keyword>
<comment type="cofactor">
    <cofactor evidence="1">
        <name>Zn(2+)</name>
        <dbReference type="ChEBI" id="CHEBI:29105"/>
    </cofactor>
</comment>
<keyword evidence="5 12" id="KW-0812">Transmembrane</keyword>
<feature type="transmembrane region" description="Helical" evidence="12">
    <location>
        <begin position="55"/>
        <end position="73"/>
    </location>
</feature>
<keyword evidence="10" id="KW-0482">Metalloprotease</keyword>
<evidence type="ECO:0000313" key="14">
    <source>
        <dbReference type="EMBL" id="GHP11832.1"/>
    </source>
</evidence>
<keyword evidence="11 12" id="KW-0472">Membrane</keyword>
<keyword evidence="8" id="KW-0862">Zinc</keyword>
<feature type="transmembrane region" description="Helical" evidence="12">
    <location>
        <begin position="224"/>
        <end position="243"/>
    </location>
</feature>
<organism evidence="14 15">
    <name type="scientific">Pycnococcus provasolii</name>
    <dbReference type="NCBI Taxonomy" id="41880"/>
    <lineage>
        <taxon>Eukaryota</taxon>
        <taxon>Viridiplantae</taxon>
        <taxon>Chlorophyta</taxon>
        <taxon>Pseudoscourfieldiophyceae</taxon>
        <taxon>Pseudoscourfieldiales</taxon>
        <taxon>Pycnococcaceae</taxon>
        <taxon>Pycnococcus</taxon>
    </lineage>
</organism>
<accession>A0A830HX93</accession>
<feature type="transmembrane region" description="Helical" evidence="12">
    <location>
        <begin position="150"/>
        <end position="172"/>
    </location>
</feature>
<dbReference type="InterPro" id="IPR008915">
    <property type="entry name" value="Peptidase_M50"/>
</dbReference>
<keyword evidence="6" id="KW-0479">Metal-binding</keyword>
<keyword evidence="7" id="KW-0378">Hydrolase</keyword>
<evidence type="ECO:0000259" key="13">
    <source>
        <dbReference type="Pfam" id="PF02163"/>
    </source>
</evidence>
<evidence type="ECO:0000313" key="15">
    <source>
        <dbReference type="Proteomes" id="UP000660262"/>
    </source>
</evidence>
<evidence type="ECO:0000256" key="3">
    <source>
        <dbReference type="ARBA" id="ARBA00007931"/>
    </source>
</evidence>
<dbReference type="Pfam" id="PF02163">
    <property type="entry name" value="Peptidase_M50"/>
    <property type="match status" value="1"/>
</dbReference>
<evidence type="ECO:0000256" key="8">
    <source>
        <dbReference type="ARBA" id="ARBA00022833"/>
    </source>
</evidence>
<evidence type="ECO:0000256" key="10">
    <source>
        <dbReference type="ARBA" id="ARBA00023049"/>
    </source>
</evidence>
<evidence type="ECO:0000256" key="6">
    <source>
        <dbReference type="ARBA" id="ARBA00022723"/>
    </source>
</evidence>
<dbReference type="OrthoDB" id="497749at2759"/>
<evidence type="ECO:0000256" key="4">
    <source>
        <dbReference type="ARBA" id="ARBA00022670"/>
    </source>
</evidence>
<name>A0A830HX93_9CHLO</name>
<evidence type="ECO:0000256" key="1">
    <source>
        <dbReference type="ARBA" id="ARBA00001947"/>
    </source>
</evidence>
<dbReference type="Proteomes" id="UP000660262">
    <property type="component" value="Unassembled WGS sequence"/>
</dbReference>
<keyword evidence="15" id="KW-1185">Reference proteome</keyword>
<evidence type="ECO:0000256" key="9">
    <source>
        <dbReference type="ARBA" id="ARBA00022989"/>
    </source>
</evidence>
<evidence type="ECO:0000256" key="5">
    <source>
        <dbReference type="ARBA" id="ARBA00022692"/>
    </source>
</evidence>
<dbReference type="GO" id="GO:0008237">
    <property type="term" value="F:metallopeptidase activity"/>
    <property type="evidence" value="ECO:0007669"/>
    <property type="project" value="UniProtKB-KW"/>
</dbReference>
<dbReference type="PANTHER" id="PTHR39188:SF3">
    <property type="entry name" value="STAGE IV SPORULATION PROTEIN FB"/>
    <property type="match status" value="1"/>
</dbReference>
<evidence type="ECO:0000256" key="2">
    <source>
        <dbReference type="ARBA" id="ARBA00004141"/>
    </source>
</evidence>
<dbReference type="GO" id="GO:0046872">
    <property type="term" value="F:metal ion binding"/>
    <property type="evidence" value="ECO:0007669"/>
    <property type="project" value="UniProtKB-KW"/>
</dbReference>
<dbReference type="PANTHER" id="PTHR39188">
    <property type="entry name" value="MEMBRANE-ASSOCIATED ZINC METALLOPROTEASE M50B"/>
    <property type="match status" value="1"/>
</dbReference>